<dbReference type="Proteomes" id="UP000218334">
    <property type="component" value="Unassembled WGS sequence"/>
</dbReference>
<accession>A0A2H3BS22</accession>
<name>A0A2H3BS22_9AGAR</name>
<dbReference type="Pfam" id="PF07173">
    <property type="entry name" value="GRDP-like"/>
    <property type="match status" value="1"/>
</dbReference>
<keyword evidence="3" id="KW-1185">Reference proteome</keyword>
<dbReference type="PANTHER" id="PTHR34365:SF7">
    <property type="entry name" value="GLYCINE-RICH DOMAIN-CONTAINING PROTEIN 1"/>
    <property type="match status" value="1"/>
</dbReference>
<proteinExistence type="predicted"/>
<evidence type="ECO:0000313" key="3">
    <source>
        <dbReference type="Proteomes" id="UP000218334"/>
    </source>
</evidence>
<dbReference type="EMBL" id="KZ293423">
    <property type="protein sequence ID" value="PBK71754.1"/>
    <property type="molecule type" value="Genomic_DNA"/>
</dbReference>
<dbReference type="PANTHER" id="PTHR34365">
    <property type="entry name" value="ENOLASE (DUF1399)"/>
    <property type="match status" value="1"/>
</dbReference>
<sequence>MSILSDWVAVLRGHKTLTKRHANSSIHFSDQDPANSYPIYPMDIPLSYSAQPNGGNKSDTSSPSYELTYPLSIGRRAIQTPFVSISQLKGHLCLLKHFASLKEQVNGMDRSKYRDAPEDKQRRWSWFVGLAVERFERWCEELTATRADKMDFADQCLPPVDVIMALEQTCYTIDSPPADACVQTWLQKTHLPYDPFESALVLTNREITCPQCLMKVTVRLVDFKGTGYLQQLFMTRCTGCSLMITKERLAFHKLVKDLVGTNNVLAGTLHTPNNIENSSRAKAIKTSILEIIPRAGEAKTEQEWVVKIQNQMDYSMKKIRGAMGQRVKTYGEQLLSCIMSAYEDDKIFSLDLIGAVLRQGSFVDKMHKLGWTEEDFVSSSEDEVVLKHCTARYHAFLDLMSSSPDGFFVPTLDIDLVWHTHQLTARQYSRDCLEYVHRFVDHDDKVAENRLSNAFDITCRAWQDRFGIPYTHCGCPLPGDTIGQRLSRLVSMHKQSRPTSHLVPPRDRSDLLAATHPSDHNAVYSYLHRDQVFVLRRARLEKRERRIKREEGKGTRSVGHDPAPLVPVPLYFNYGTECVATTGHVVGKGGGGIGGCGTDGAGCGGGNSTGVGGGGSSSSGGRGGSSGGGGRSSGGRGGGGGGCGDVIESIVGLLCDGLGGSGGGGGSCGGGGGGNGGGGCG</sequence>
<reference evidence="3" key="1">
    <citation type="journal article" date="2017" name="Nat. Ecol. Evol.">
        <title>Genome expansion and lineage-specific genetic innovations in the forest pathogenic fungi Armillaria.</title>
        <authorList>
            <person name="Sipos G."/>
            <person name="Prasanna A.N."/>
            <person name="Walter M.C."/>
            <person name="O'Connor E."/>
            <person name="Balint B."/>
            <person name="Krizsan K."/>
            <person name="Kiss B."/>
            <person name="Hess J."/>
            <person name="Varga T."/>
            <person name="Slot J."/>
            <person name="Riley R."/>
            <person name="Boka B."/>
            <person name="Rigling D."/>
            <person name="Barry K."/>
            <person name="Lee J."/>
            <person name="Mihaltcheva S."/>
            <person name="LaButti K."/>
            <person name="Lipzen A."/>
            <person name="Waldron R."/>
            <person name="Moloney N.M."/>
            <person name="Sperisen C."/>
            <person name="Kredics L."/>
            <person name="Vagvoelgyi C."/>
            <person name="Patrignani A."/>
            <person name="Fitzpatrick D."/>
            <person name="Nagy I."/>
            <person name="Doyle S."/>
            <person name="Anderson J.B."/>
            <person name="Grigoriev I.V."/>
            <person name="Gueldener U."/>
            <person name="Muensterkoetter M."/>
            <person name="Nagy L.G."/>
        </authorList>
    </citation>
    <scope>NUCLEOTIDE SEQUENCE [LARGE SCALE GENOMIC DNA]</scope>
    <source>
        <strain evidence="3">28-4</strain>
    </source>
</reference>
<evidence type="ECO:0000256" key="1">
    <source>
        <dbReference type="SAM" id="MobiDB-lite"/>
    </source>
</evidence>
<dbReference type="STRING" id="1076256.A0A2H3BS22"/>
<gene>
    <name evidence="2" type="ORF">ARMSODRAFT_1002799</name>
</gene>
<protein>
    <submittedName>
        <fullName evidence="2">Uncharacterized protein</fullName>
    </submittedName>
</protein>
<organism evidence="2 3">
    <name type="scientific">Armillaria solidipes</name>
    <dbReference type="NCBI Taxonomy" id="1076256"/>
    <lineage>
        <taxon>Eukaryota</taxon>
        <taxon>Fungi</taxon>
        <taxon>Dikarya</taxon>
        <taxon>Basidiomycota</taxon>
        <taxon>Agaricomycotina</taxon>
        <taxon>Agaricomycetes</taxon>
        <taxon>Agaricomycetidae</taxon>
        <taxon>Agaricales</taxon>
        <taxon>Marasmiineae</taxon>
        <taxon>Physalacriaceae</taxon>
        <taxon>Armillaria</taxon>
    </lineage>
</organism>
<dbReference type="InterPro" id="IPR009836">
    <property type="entry name" value="GRDP-like"/>
</dbReference>
<feature type="region of interest" description="Disordered" evidence="1">
    <location>
        <begin position="611"/>
        <end position="640"/>
    </location>
</feature>
<dbReference type="AlphaFoldDB" id="A0A2H3BS22"/>
<evidence type="ECO:0000313" key="2">
    <source>
        <dbReference type="EMBL" id="PBK71754.1"/>
    </source>
</evidence>